<dbReference type="InterPro" id="IPR004006">
    <property type="entry name" value="DhaK_dom"/>
</dbReference>
<dbReference type="STRING" id="1219058.AOA14_09540"/>
<feature type="region of interest" description="Disordered" evidence="1">
    <location>
        <begin position="104"/>
        <end position="126"/>
    </location>
</feature>
<protein>
    <recommendedName>
        <fullName evidence="2">DhaK domain-containing protein</fullName>
    </recommendedName>
</protein>
<feature type="domain" description="DhaK" evidence="2">
    <location>
        <begin position="1"/>
        <end position="126"/>
    </location>
</feature>
<organism evidence="3 4">
    <name type="scientific">Sphingopyxis terrae subsp. terrae NBRC 15098</name>
    <dbReference type="NCBI Taxonomy" id="1219058"/>
    <lineage>
        <taxon>Bacteria</taxon>
        <taxon>Pseudomonadati</taxon>
        <taxon>Pseudomonadota</taxon>
        <taxon>Alphaproteobacteria</taxon>
        <taxon>Sphingomonadales</taxon>
        <taxon>Sphingomonadaceae</taxon>
        <taxon>Sphingopyxis</taxon>
    </lineage>
</organism>
<dbReference type="AlphaFoldDB" id="A0A142VYH8"/>
<name>A0A142VYH8_9SPHN</name>
<dbReference type="EMBL" id="CP013342">
    <property type="protein sequence ID" value="AMU94844.1"/>
    <property type="molecule type" value="Genomic_DNA"/>
</dbReference>
<evidence type="ECO:0000256" key="1">
    <source>
        <dbReference type="SAM" id="MobiDB-lite"/>
    </source>
</evidence>
<dbReference type="Proteomes" id="UP000076234">
    <property type="component" value="Chromosome"/>
</dbReference>
<dbReference type="PROSITE" id="PS51481">
    <property type="entry name" value="DHAK"/>
    <property type="match status" value="1"/>
</dbReference>
<reference evidence="3 4" key="2">
    <citation type="journal article" date="2016" name="Genome Announc.">
        <title>Complete Genome Sequence of Sphingopyxis terrae Strain 203-1 (NBRC 111660), a Polyethylene Glycol Degrader.</title>
        <authorList>
            <person name="Ohtsubo Y."/>
            <person name="Nonoyama S."/>
            <person name="Nagata Y."/>
            <person name="Numata M."/>
            <person name="Tsuchikane K."/>
            <person name="Hosoyama A."/>
            <person name="Yamazoe A."/>
            <person name="Tsuda M."/>
            <person name="Fujita N."/>
            <person name="Kawai F."/>
        </authorList>
    </citation>
    <scope>NUCLEOTIDE SEQUENCE [LARGE SCALE GENOMIC DNA]</scope>
    <source>
        <strain evidence="3 4">203-1</strain>
    </source>
</reference>
<evidence type="ECO:0000259" key="2">
    <source>
        <dbReference type="PROSITE" id="PS51481"/>
    </source>
</evidence>
<dbReference type="GO" id="GO:0006071">
    <property type="term" value="P:glycerol metabolic process"/>
    <property type="evidence" value="ECO:0007669"/>
    <property type="project" value="InterPro"/>
</dbReference>
<sequence length="126" mass="13038">MLNERMSAAKKIASDLHQAEDAIDDTMISIARLAATLPTARRDTNMSAIVGQEAMAKVAQALAAAGEVRQLLTDAHLALSVTQKQVGLGTRMFGAGVKPPAATLVEDGSNDHGDPAVAHLPLAKAS</sequence>
<proteinExistence type="predicted"/>
<evidence type="ECO:0000313" key="3">
    <source>
        <dbReference type="EMBL" id="AMU94844.1"/>
    </source>
</evidence>
<gene>
    <name evidence="3" type="ORF">AOA14_09540</name>
</gene>
<dbReference type="RefSeq" id="WP_062901618.1">
    <property type="nucleotide sequence ID" value="NZ_CP013342.1"/>
</dbReference>
<evidence type="ECO:0000313" key="4">
    <source>
        <dbReference type="Proteomes" id="UP000076234"/>
    </source>
</evidence>
<dbReference type="KEGG" id="ster:AOA14_09540"/>
<dbReference type="GO" id="GO:0004371">
    <property type="term" value="F:glycerone kinase activity"/>
    <property type="evidence" value="ECO:0007669"/>
    <property type="project" value="InterPro"/>
</dbReference>
<reference evidence="4" key="1">
    <citation type="submission" date="2015-11" db="EMBL/GenBank/DDBJ databases">
        <title>Complete genome sequence of a polyethylene glycol-degrading strain Sphingopyxis terrae strain 203-1 (NBRC 15098).</title>
        <authorList>
            <person name="Yoshiyuki O."/>
            <person name="Shouta N."/>
            <person name="Nagata Y."/>
            <person name="Numata M."/>
            <person name="Tsuchikane K."/>
            <person name="Hosoyama A."/>
            <person name="Yamazoe A."/>
            <person name="Tsuda M."/>
            <person name="Fujita N."/>
            <person name="Kawai F."/>
        </authorList>
    </citation>
    <scope>NUCLEOTIDE SEQUENCE [LARGE SCALE GENOMIC DNA]</scope>
    <source>
        <strain evidence="4">203-1</strain>
    </source>
</reference>
<accession>A0A142VYH8</accession>